<accession>A9MRB3</accession>
<dbReference type="STRING" id="41514.SARI_03017"/>
<keyword evidence="2" id="KW-1185">Reference proteome</keyword>
<dbReference type="KEGG" id="ses:SARI_03017"/>
<protein>
    <submittedName>
        <fullName evidence="1">Uncharacterized protein</fullName>
    </submittedName>
</protein>
<dbReference type="HOGENOM" id="CLU_1128414_0_0_6"/>
<reference evidence="1 2" key="1">
    <citation type="submission" date="2007-11" db="EMBL/GenBank/DDBJ databases">
        <authorList>
            <consortium name="The Salmonella enterica serovar Arizonae Genome Sequencing Project"/>
            <person name="McClelland M."/>
            <person name="Sanderson E.K."/>
            <person name="Porwollik S."/>
            <person name="Spieth J."/>
            <person name="Clifton W.S."/>
            <person name="Fulton R."/>
            <person name="Chunyan W."/>
            <person name="Wollam A."/>
            <person name="Shah N."/>
            <person name="Pepin K."/>
            <person name="Bhonagiri V."/>
            <person name="Nash W."/>
            <person name="Johnson M."/>
            <person name="Thiruvilangam P."/>
            <person name="Wilson R."/>
        </authorList>
    </citation>
    <scope>NUCLEOTIDE SEQUENCE [LARGE SCALE GENOMIC DNA]</scope>
    <source>
        <strain evidence="2">ATCC BAA-731 / CDC346-86 / RSK2980</strain>
    </source>
</reference>
<gene>
    <name evidence="1" type="ordered locus">SARI_03017</name>
</gene>
<dbReference type="EMBL" id="CP000880">
    <property type="protein sequence ID" value="ABX22861.1"/>
    <property type="molecule type" value="Genomic_DNA"/>
</dbReference>
<organism evidence="1 2">
    <name type="scientific">Salmonella arizonae (strain ATCC BAA-731 / CDC346-86 / RSK2980)</name>
    <dbReference type="NCBI Taxonomy" id="41514"/>
    <lineage>
        <taxon>Bacteria</taxon>
        <taxon>Pseudomonadati</taxon>
        <taxon>Pseudomonadota</taxon>
        <taxon>Gammaproteobacteria</taxon>
        <taxon>Enterobacterales</taxon>
        <taxon>Enterobacteriaceae</taxon>
        <taxon>Salmonella</taxon>
    </lineage>
</organism>
<evidence type="ECO:0000313" key="1">
    <source>
        <dbReference type="EMBL" id="ABX22861.1"/>
    </source>
</evidence>
<proteinExistence type="predicted"/>
<evidence type="ECO:0000313" key="2">
    <source>
        <dbReference type="Proteomes" id="UP000002084"/>
    </source>
</evidence>
<dbReference type="AlphaFoldDB" id="A9MRB3"/>
<dbReference type="Proteomes" id="UP000002084">
    <property type="component" value="Chromosome"/>
</dbReference>
<sequence length="246" mass="28094">MSTAKYERSGYSFAIFLVWCTLRLPTNAGRSNYDELLNFQIVFNAFYAINGFRDAFSAVALFLSFNSTGELYDAIGRFHFHFTGRDEIVRQQLSFDFTGRGRIAGIAFHRTFFVIANMEFVADGGNTLYAFRHFHGGFSLRLAFHKAAQGDDFLIGFDRNIGAFNIVMVHQGGFYFRSDSAVIHEVTDFIHRAIDFLPRGFGSALRLIRCCVFCKGRTCRNSRGQHYGQQSFRNLQSCHSHRFCPV</sequence>
<name>A9MRB3_SALAR</name>